<reference evidence="2 3" key="1">
    <citation type="submission" date="2019-10" db="EMBL/GenBank/DDBJ databases">
        <title>Complete genome sequence of Variovorax paradoxus 5C-2.</title>
        <authorList>
            <person name="Gogoleva N.E."/>
            <person name="Balkin A.S."/>
        </authorList>
    </citation>
    <scope>NUCLEOTIDE SEQUENCE [LARGE SCALE GENOMIC DNA]</scope>
    <source>
        <strain evidence="2 3">5C-2</strain>
    </source>
</reference>
<evidence type="ECO:0000313" key="3">
    <source>
        <dbReference type="Proteomes" id="UP000326780"/>
    </source>
</evidence>
<dbReference type="AlphaFoldDB" id="A0A5Q0M928"/>
<feature type="compositionally biased region" description="Polar residues" evidence="1">
    <location>
        <begin position="46"/>
        <end position="55"/>
    </location>
</feature>
<dbReference type="EMBL" id="CP045644">
    <property type="protein sequence ID" value="QFZ85025.1"/>
    <property type="molecule type" value="Genomic_DNA"/>
</dbReference>
<evidence type="ECO:0000313" key="2">
    <source>
        <dbReference type="EMBL" id="QFZ85025.1"/>
    </source>
</evidence>
<sequence>MFIGDERRHGLSPWKDSGRNCPRPEAARRSAAVRVRETAAGRKRTTCAQTLTGRTPCNDEGNSKPALPCLTASEARRPGAQ</sequence>
<dbReference type="Proteomes" id="UP000326780">
    <property type="component" value="Chromosome"/>
</dbReference>
<proteinExistence type="predicted"/>
<protein>
    <submittedName>
        <fullName evidence="2">Uncharacterized protein</fullName>
    </submittedName>
</protein>
<evidence type="ECO:0000256" key="1">
    <source>
        <dbReference type="SAM" id="MobiDB-lite"/>
    </source>
</evidence>
<gene>
    <name evidence="2" type="ORF">GFK26_20800</name>
</gene>
<accession>A0A5Q0M928</accession>
<organism evidence="2 3">
    <name type="scientific">Variovorax paradoxus</name>
    <dbReference type="NCBI Taxonomy" id="34073"/>
    <lineage>
        <taxon>Bacteria</taxon>
        <taxon>Pseudomonadati</taxon>
        <taxon>Pseudomonadota</taxon>
        <taxon>Betaproteobacteria</taxon>
        <taxon>Burkholderiales</taxon>
        <taxon>Comamonadaceae</taxon>
        <taxon>Variovorax</taxon>
    </lineage>
</organism>
<feature type="region of interest" description="Disordered" evidence="1">
    <location>
        <begin position="1"/>
        <end position="81"/>
    </location>
</feature>
<name>A0A5Q0M928_VARPD</name>